<dbReference type="CDD" id="cd03039">
    <property type="entry name" value="GST_N_Sigma_like"/>
    <property type="match status" value="1"/>
</dbReference>
<evidence type="ECO:0000259" key="1">
    <source>
        <dbReference type="PROSITE" id="PS50404"/>
    </source>
</evidence>
<dbReference type="InterPro" id="IPR050213">
    <property type="entry name" value="GST_superfamily"/>
</dbReference>
<evidence type="ECO:0008006" key="4">
    <source>
        <dbReference type="Google" id="ProtNLM"/>
    </source>
</evidence>
<dbReference type="SFLD" id="SFLDG01205">
    <property type="entry name" value="AMPS.1"/>
    <property type="match status" value="1"/>
</dbReference>
<dbReference type="PROSITE" id="PS50405">
    <property type="entry name" value="GST_CTER"/>
    <property type="match status" value="1"/>
</dbReference>
<dbReference type="SFLD" id="SFLDS00019">
    <property type="entry name" value="Glutathione_Transferase_(cytos"/>
    <property type="match status" value="1"/>
</dbReference>
<dbReference type="PANTHER" id="PTHR11571">
    <property type="entry name" value="GLUTATHIONE S-TRANSFERASE"/>
    <property type="match status" value="1"/>
</dbReference>
<dbReference type="SUPFAM" id="SSF47616">
    <property type="entry name" value="GST C-terminal domain-like"/>
    <property type="match status" value="1"/>
</dbReference>
<feature type="domain" description="GST N-terminal" evidence="1">
    <location>
        <begin position="2"/>
        <end position="81"/>
    </location>
</feature>
<dbReference type="Gene3D" id="1.20.1050.10">
    <property type="match status" value="1"/>
</dbReference>
<dbReference type="InterPro" id="IPR040079">
    <property type="entry name" value="Glutathione_S-Trfase"/>
</dbReference>
<dbReference type="SFLD" id="SFLDG00363">
    <property type="entry name" value="AMPS_(cytGST):_Alpha-__Mu-__Pi"/>
    <property type="match status" value="1"/>
</dbReference>
<dbReference type="Pfam" id="PF14497">
    <property type="entry name" value="GST_C_3"/>
    <property type="match status" value="1"/>
</dbReference>
<feature type="domain" description="GST C-terminal" evidence="2">
    <location>
        <begin position="84"/>
        <end position="209"/>
    </location>
</feature>
<dbReference type="FunFam" id="1.20.1050.10:FF:000030">
    <property type="entry name" value="Glutathione S-transferase S1"/>
    <property type="match status" value="1"/>
</dbReference>
<dbReference type="Gene3D" id="3.40.30.10">
    <property type="entry name" value="Glutaredoxin"/>
    <property type="match status" value="1"/>
</dbReference>
<dbReference type="CDD" id="cd03192">
    <property type="entry name" value="GST_C_Sigma_like"/>
    <property type="match status" value="1"/>
</dbReference>
<gene>
    <name evidence="3" type="ORF">METZ01_LOCUS55067</name>
</gene>
<dbReference type="GO" id="GO:0004364">
    <property type="term" value="F:glutathione transferase activity"/>
    <property type="evidence" value="ECO:0007669"/>
    <property type="project" value="TreeGrafter"/>
</dbReference>
<dbReference type="InterPro" id="IPR036249">
    <property type="entry name" value="Thioredoxin-like_sf"/>
</dbReference>
<sequence length="209" mass="23636">MKLRLIYPDIPFWRAETSRLALFIGGIEFEDVRPSREEITKMKTDGTFPFGQCPVLQVDGKTIAQTGAIARFCGKLSGLYPSKDEFTAAKVDEVIDLATDITNQMRPALRESDPKLRIEMRKELSKTILPRWLAFLEKLLQDNGDTGFFVDDSISVADLAVWRLCGWISGGVIDDIPTNLLEGFPLLSIHQQEISNLPKVIEWIEKTHK</sequence>
<accession>A0A381SLQ9</accession>
<dbReference type="InterPro" id="IPR004046">
    <property type="entry name" value="GST_C"/>
</dbReference>
<reference evidence="3" key="1">
    <citation type="submission" date="2018-05" db="EMBL/GenBank/DDBJ databases">
        <authorList>
            <person name="Lanie J.A."/>
            <person name="Ng W.-L."/>
            <person name="Kazmierczak K.M."/>
            <person name="Andrzejewski T.M."/>
            <person name="Davidsen T.M."/>
            <person name="Wayne K.J."/>
            <person name="Tettelin H."/>
            <person name="Glass J.I."/>
            <person name="Rusch D."/>
            <person name="Podicherti R."/>
            <person name="Tsui H.-C.T."/>
            <person name="Winkler M.E."/>
        </authorList>
    </citation>
    <scope>NUCLEOTIDE SEQUENCE</scope>
</reference>
<organism evidence="3">
    <name type="scientific">marine metagenome</name>
    <dbReference type="NCBI Taxonomy" id="408172"/>
    <lineage>
        <taxon>unclassified sequences</taxon>
        <taxon>metagenomes</taxon>
        <taxon>ecological metagenomes</taxon>
    </lineage>
</organism>
<evidence type="ECO:0000313" key="3">
    <source>
        <dbReference type="EMBL" id="SVA02213.1"/>
    </source>
</evidence>
<proteinExistence type="predicted"/>
<dbReference type="PANTHER" id="PTHR11571:SF252">
    <property type="entry name" value="GLUTATHIONE S-TRANSFERASE"/>
    <property type="match status" value="1"/>
</dbReference>
<dbReference type="Pfam" id="PF02798">
    <property type="entry name" value="GST_N"/>
    <property type="match status" value="1"/>
</dbReference>
<dbReference type="SUPFAM" id="SSF52833">
    <property type="entry name" value="Thioredoxin-like"/>
    <property type="match status" value="1"/>
</dbReference>
<dbReference type="AlphaFoldDB" id="A0A381SLQ9"/>
<dbReference type="InterPro" id="IPR004045">
    <property type="entry name" value="Glutathione_S-Trfase_N"/>
</dbReference>
<dbReference type="PROSITE" id="PS50404">
    <property type="entry name" value="GST_NTER"/>
    <property type="match status" value="1"/>
</dbReference>
<protein>
    <recommendedName>
        <fullName evidence="4">GST N-terminal domain-containing protein</fullName>
    </recommendedName>
</protein>
<evidence type="ECO:0000259" key="2">
    <source>
        <dbReference type="PROSITE" id="PS50405"/>
    </source>
</evidence>
<dbReference type="InterPro" id="IPR010987">
    <property type="entry name" value="Glutathione-S-Trfase_C-like"/>
</dbReference>
<dbReference type="GO" id="GO:0006749">
    <property type="term" value="P:glutathione metabolic process"/>
    <property type="evidence" value="ECO:0007669"/>
    <property type="project" value="TreeGrafter"/>
</dbReference>
<dbReference type="EMBL" id="UINC01002982">
    <property type="protein sequence ID" value="SVA02213.1"/>
    <property type="molecule type" value="Genomic_DNA"/>
</dbReference>
<name>A0A381SLQ9_9ZZZZ</name>
<dbReference type="InterPro" id="IPR036282">
    <property type="entry name" value="Glutathione-S-Trfase_C_sf"/>
</dbReference>